<comment type="caution">
    <text evidence="1">The sequence shown here is derived from an EMBL/GenBank/DDBJ whole genome shotgun (WGS) entry which is preliminary data.</text>
</comment>
<reference evidence="2" key="1">
    <citation type="submission" date="2015-06" db="EMBL/GenBank/DDBJ databases">
        <title>New insights into the roles of widespread benthic archaea in carbon and nitrogen cycling.</title>
        <authorList>
            <person name="Lazar C.S."/>
            <person name="Baker B.J."/>
            <person name="Seitz K.W."/>
            <person name="Hyde A.S."/>
            <person name="Dick G.J."/>
            <person name="Hinrichs K.-U."/>
            <person name="Teske A.P."/>
        </authorList>
    </citation>
    <scope>NUCLEOTIDE SEQUENCE [LARGE SCALE GENOMIC DNA]</scope>
</reference>
<gene>
    <name evidence="1" type="ORF">AC478_03100</name>
</gene>
<protein>
    <submittedName>
        <fullName evidence="1">Uncharacterized protein</fullName>
    </submittedName>
</protein>
<dbReference type="NCBIfam" id="TIGR01687">
    <property type="entry name" value="moaD_arch"/>
    <property type="match status" value="1"/>
</dbReference>
<dbReference type="Pfam" id="PF02597">
    <property type="entry name" value="ThiS"/>
    <property type="match status" value="1"/>
</dbReference>
<dbReference type="AlphaFoldDB" id="A0A0M0BSR0"/>
<sequence length="94" mass="10197">MAIAVKFVGALRHFSGASELFLHCKDCISIGEMINELVMEVPELKKGLIDQQLGDLRSNALILVNDREIGVLNSLETKLNDGDEVVLVPVVHGG</sequence>
<dbReference type="Proteomes" id="UP000054016">
    <property type="component" value="Unassembled WGS sequence"/>
</dbReference>
<dbReference type="SUPFAM" id="SSF54285">
    <property type="entry name" value="MoaD/ThiS"/>
    <property type="match status" value="1"/>
</dbReference>
<dbReference type="InterPro" id="IPR010038">
    <property type="entry name" value="MoaD_arc-typ"/>
</dbReference>
<dbReference type="InterPro" id="IPR012675">
    <property type="entry name" value="Beta-grasp_dom_sf"/>
</dbReference>
<evidence type="ECO:0000313" key="2">
    <source>
        <dbReference type="Proteomes" id="UP000054016"/>
    </source>
</evidence>
<dbReference type="InterPro" id="IPR003749">
    <property type="entry name" value="ThiS/MoaD-like"/>
</dbReference>
<accession>A0A0M0BSR0</accession>
<evidence type="ECO:0000313" key="1">
    <source>
        <dbReference type="EMBL" id="KON31261.1"/>
    </source>
</evidence>
<dbReference type="CDD" id="cd17040">
    <property type="entry name" value="Ubl_MoaD_like"/>
    <property type="match status" value="1"/>
</dbReference>
<dbReference type="Gene3D" id="3.10.20.30">
    <property type="match status" value="1"/>
</dbReference>
<dbReference type="InterPro" id="IPR052045">
    <property type="entry name" value="Sulfur_Carrier/Prot_Modifier"/>
</dbReference>
<dbReference type="EMBL" id="LFWV01000039">
    <property type="protein sequence ID" value="KON31261.1"/>
    <property type="molecule type" value="Genomic_DNA"/>
</dbReference>
<proteinExistence type="predicted"/>
<organism evidence="1 2">
    <name type="scientific">miscellaneous Crenarchaeota group-1 archaeon SG8-32-3</name>
    <dbReference type="NCBI Taxonomy" id="1685125"/>
    <lineage>
        <taxon>Archaea</taxon>
        <taxon>Candidatus Bathyarchaeota</taxon>
        <taxon>MCG-1</taxon>
    </lineage>
</organism>
<dbReference type="PANTHER" id="PTHR38031:SF1">
    <property type="entry name" value="SULFUR CARRIER PROTEIN CYSO"/>
    <property type="match status" value="1"/>
</dbReference>
<dbReference type="PANTHER" id="PTHR38031">
    <property type="entry name" value="SULFUR CARRIER PROTEIN SLR0821-RELATED"/>
    <property type="match status" value="1"/>
</dbReference>
<name>A0A0M0BSR0_9ARCH</name>
<dbReference type="InterPro" id="IPR016155">
    <property type="entry name" value="Mopterin_synth/thiamin_S_b"/>
</dbReference>